<dbReference type="Proteomes" id="UP000284842">
    <property type="component" value="Unassembled WGS sequence"/>
</dbReference>
<evidence type="ECO:0000313" key="4">
    <source>
        <dbReference type="Proteomes" id="UP000284842"/>
    </source>
</evidence>
<dbReference type="SUPFAM" id="SSF52540">
    <property type="entry name" value="P-loop containing nucleoside triphosphate hydrolases"/>
    <property type="match status" value="1"/>
</dbReference>
<dbReference type="Gene3D" id="3.40.50.300">
    <property type="entry name" value="P-loop containing nucleotide triphosphate hydrolases"/>
    <property type="match status" value="1"/>
</dbReference>
<keyword evidence="4" id="KW-1185">Reference proteome</keyword>
<dbReference type="InterPro" id="IPR027417">
    <property type="entry name" value="P-loop_NTPase"/>
</dbReference>
<sequence>MGEVERELKMCWEEEVKDVDCLLEKFEEELEQLGLPTSQDEVRRMCGAGSSSAVSFGAKRAEKRSAGKVIADGVSHLTKKKTKRVLRVMGPTGAGKSSFIEALGGSSTTMKKISSSQLDGFTQEVSCYEIENLQHASYALHILDSPGFADATISESEIVFKIQQWMRQNSVKYVDRILYLYPITFTRLPGSQRAVLNTFKALTGDSAASVTFVTTMWDTVNGQRGLQRAMSNFEQLKSTVWKDFISRGADIIKFHNTQASAISVLEYALSDQSCYYFPFEDTHLDEPNVYKTPFGVNIHDDLIRRIPALQSRKATLLSQLNESSDEEELQGLLHAQLEAINVSLEKFQRQLEQIGQPPKQLAGPIPTVSPPEDLAGGDSEPVQRIKPSVGSHHDTGRRSKRKWDLPSAMSSNALLLAIKRFSLRSRTTSLSGKKDE</sequence>
<evidence type="ECO:0000313" key="3">
    <source>
        <dbReference type="EMBL" id="PPQ83608.1"/>
    </source>
</evidence>
<gene>
    <name evidence="3" type="ORF">CVT24_005421</name>
</gene>
<protein>
    <recommendedName>
        <fullName evidence="2">G domain-containing protein</fullName>
    </recommendedName>
</protein>
<dbReference type="InParanoid" id="A0A409WYK6"/>
<dbReference type="GO" id="GO:0005525">
    <property type="term" value="F:GTP binding"/>
    <property type="evidence" value="ECO:0007669"/>
    <property type="project" value="InterPro"/>
</dbReference>
<reference evidence="3 4" key="1">
    <citation type="journal article" date="2018" name="Evol. Lett.">
        <title>Horizontal gene cluster transfer increased hallucinogenic mushroom diversity.</title>
        <authorList>
            <person name="Reynolds H.T."/>
            <person name="Vijayakumar V."/>
            <person name="Gluck-Thaler E."/>
            <person name="Korotkin H.B."/>
            <person name="Matheny P.B."/>
            <person name="Slot J.C."/>
        </authorList>
    </citation>
    <scope>NUCLEOTIDE SEQUENCE [LARGE SCALE GENOMIC DNA]</scope>
    <source>
        <strain evidence="3 4">2629</strain>
    </source>
</reference>
<proteinExistence type="predicted"/>
<accession>A0A409WYK6</accession>
<dbReference type="EMBL" id="NHTK01005009">
    <property type="protein sequence ID" value="PPQ83608.1"/>
    <property type="molecule type" value="Genomic_DNA"/>
</dbReference>
<comment type="caution">
    <text evidence="3">The sequence shown here is derived from an EMBL/GenBank/DDBJ whole genome shotgun (WGS) entry which is preliminary data.</text>
</comment>
<dbReference type="InterPro" id="IPR006073">
    <property type="entry name" value="GTP-bd"/>
</dbReference>
<dbReference type="CDD" id="cd00882">
    <property type="entry name" value="Ras_like_GTPase"/>
    <property type="match status" value="1"/>
</dbReference>
<name>A0A409WYK6_9AGAR</name>
<organism evidence="3 4">
    <name type="scientific">Panaeolus cyanescens</name>
    <dbReference type="NCBI Taxonomy" id="181874"/>
    <lineage>
        <taxon>Eukaryota</taxon>
        <taxon>Fungi</taxon>
        <taxon>Dikarya</taxon>
        <taxon>Basidiomycota</taxon>
        <taxon>Agaricomycotina</taxon>
        <taxon>Agaricomycetes</taxon>
        <taxon>Agaricomycetidae</taxon>
        <taxon>Agaricales</taxon>
        <taxon>Agaricineae</taxon>
        <taxon>Galeropsidaceae</taxon>
        <taxon>Panaeolus</taxon>
    </lineage>
</organism>
<dbReference type="OrthoDB" id="8954335at2759"/>
<feature type="region of interest" description="Disordered" evidence="1">
    <location>
        <begin position="356"/>
        <end position="404"/>
    </location>
</feature>
<evidence type="ECO:0000256" key="1">
    <source>
        <dbReference type="SAM" id="MobiDB-lite"/>
    </source>
</evidence>
<dbReference type="STRING" id="181874.A0A409WYK6"/>
<evidence type="ECO:0000259" key="2">
    <source>
        <dbReference type="Pfam" id="PF01926"/>
    </source>
</evidence>
<dbReference type="Pfam" id="PF01926">
    <property type="entry name" value="MMR_HSR1"/>
    <property type="match status" value="1"/>
</dbReference>
<dbReference type="AlphaFoldDB" id="A0A409WYK6"/>
<feature type="domain" description="G" evidence="2">
    <location>
        <begin position="88"/>
        <end position="180"/>
    </location>
</feature>